<evidence type="ECO:0000256" key="1">
    <source>
        <dbReference type="ARBA" id="ARBA00006930"/>
    </source>
</evidence>
<dbReference type="Gene3D" id="1.10.287.510">
    <property type="entry name" value="Helix hairpin bin"/>
    <property type="match status" value="1"/>
</dbReference>
<dbReference type="InterPro" id="IPR027417">
    <property type="entry name" value="P-loop_NTPase"/>
</dbReference>
<feature type="coiled-coil region" evidence="4">
    <location>
        <begin position="304"/>
        <end position="331"/>
    </location>
</feature>
<comment type="similarity">
    <text evidence="1">Belongs to the SMC family. SbcC subfamily.</text>
</comment>
<sequence length="513" mass="57754">MPKVIRFIQSIGENFAGLRNILVQYGRVTALSGRNGQGKTSIGTLPVWVFFGKDLVGADYMKDKYSPRPSNYKYDRVFASIIFSVDGVEYKFGREIDGKKNNFYINDIPQTATDFNNAVAALFSQDEFIALYFPAYFFGLHWTKQRELLMQNIPSPLNKTVFAGMQKPQADKLAELLKKHTVDDLFAKYKADKPKLDKSYIAAESRTRTMQEQLERLSKATADLTELEAEAAVLKEEIAKEDKIVVDAISINSHYNALKDRLQQLEQQVKASVAAWPALKEETIEDTCKTCKQALQDEAVDAVKADKVRRMEAYKAKHDDLKAKRNEARAALAEAKWIDTEEQRAKVRAIEDKYDVVLVKIREHKEHSRLAAEVKAAEEAEATTLASLREATFILDAIKAFKAKEAELQATQISELFTKLSIRLFKYVKSSDEYEPDFSVQMDGKDYEFLSAGEKIGAGLELTEVLFKQSGLITPVFIDGIGEYTGTIAAYDQIITGRAVPDQELKIEIDGGK</sequence>
<evidence type="ECO:0000256" key="3">
    <source>
        <dbReference type="ARBA" id="ARBA00013368"/>
    </source>
</evidence>
<dbReference type="Gene3D" id="3.40.50.300">
    <property type="entry name" value="P-loop containing nucleotide triphosphate hydrolases"/>
    <property type="match status" value="1"/>
</dbReference>
<dbReference type="Proteomes" id="UP001229346">
    <property type="component" value="Unassembled WGS sequence"/>
</dbReference>
<comment type="caution">
    <text evidence="5">The sequence shown here is derived from an EMBL/GenBank/DDBJ whole genome shotgun (WGS) entry which is preliminary data.</text>
</comment>
<organism evidence="5 6">
    <name type="scientific">Paenibacillus harenae</name>
    <dbReference type="NCBI Taxonomy" id="306543"/>
    <lineage>
        <taxon>Bacteria</taxon>
        <taxon>Bacillati</taxon>
        <taxon>Bacillota</taxon>
        <taxon>Bacilli</taxon>
        <taxon>Bacillales</taxon>
        <taxon>Paenibacillaceae</taxon>
        <taxon>Paenibacillus</taxon>
    </lineage>
</organism>
<dbReference type="RefSeq" id="WP_307205641.1">
    <property type="nucleotide sequence ID" value="NZ_JAUSSU010000007.1"/>
</dbReference>
<comment type="subunit">
    <text evidence="2">Heterodimer of SbcC and SbcD.</text>
</comment>
<dbReference type="PANTHER" id="PTHR32114:SF2">
    <property type="entry name" value="ABC TRANSPORTER ABCH.3"/>
    <property type="match status" value="1"/>
</dbReference>
<dbReference type="SUPFAM" id="SSF52540">
    <property type="entry name" value="P-loop containing nucleoside triphosphate hydrolases"/>
    <property type="match status" value="1"/>
</dbReference>
<reference evidence="5 6" key="1">
    <citation type="submission" date="2023-07" db="EMBL/GenBank/DDBJ databases">
        <title>Sorghum-associated microbial communities from plants grown in Nebraska, USA.</title>
        <authorList>
            <person name="Schachtman D."/>
        </authorList>
    </citation>
    <scope>NUCLEOTIDE SEQUENCE [LARGE SCALE GENOMIC DNA]</scope>
    <source>
        <strain evidence="5 6">CC482</strain>
    </source>
</reference>
<protein>
    <recommendedName>
        <fullName evidence="3">Nuclease SbcCD subunit C</fullName>
    </recommendedName>
</protein>
<evidence type="ECO:0000256" key="2">
    <source>
        <dbReference type="ARBA" id="ARBA00011322"/>
    </source>
</evidence>
<evidence type="ECO:0000256" key="4">
    <source>
        <dbReference type="SAM" id="Coils"/>
    </source>
</evidence>
<proteinExistence type="inferred from homology"/>
<feature type="coiled-coil region" evidence="4">
    <location>
        <begin position="210"/>
        <end position="275"/>
    </location>
</feature>
<name>A0ABT9U3W0_PAEHA</name>
<keyword evidence="4" id="KW-0175">Coiled coil</keyword>
<evidence type="ECO:0000313" key="6">
    <source>
        <dbReference type="Proteomes" id="UP001229346"/>
    </source>
</evidence>
<evidence type="ECO:0000313" key="5">
    <source>
        <dbReference type="EMBL" id="MDQ0114320.1"/>
    </source>
</evidence>
<dbReference type="PANTHER" id="PTHR32114">
    <property type="entry name" value="ABC TRANSPORTER ABCH.3"/>
    <property type="match status" value="1"/>
</dbReference>
<accession>A0ABT9U3W0</accession>
<dbReference type="EMBL" id="JAUSSU010000007">
    <property type="protein sequence ID" value="MDQ0114320.1"/>
    <property type="molecule type" value="Genomic_DNA"/>
</dbReference>
<keyword evidence="6" id="KW-1185">Reference proteome</keyword>
<gene>
    <name evidence="5" type="ORF">J2T15_003775</name>
</gene>